<organism evidence="10 11">
    <name type="scientific">Alcanivorax sediminis</name>
    <dbReference type="NCBI Taxonomy" id="2663008"/>
    <lineage>
        <taxon>Bacteria</taxon>
        <taxon>Pseudomonadati</taxon>
        <taxon>Pseudomonadota</taxon>
        <taxon>Gammaproteobacteria</taxon>
        <taxon>Oceanospirillales</taxon>
        <taxon>Alcanivoracaceae</taxon>
        <taxon>Alcanivorax</taxon>
    </lineage>
</organism>
<comment type="subcellular location">
    <subcellularLocation>
        <location evidence="1">Fimbrium</location>
    </subcellularLocation>
</comment>
<feature type="compositionally biased region" description="Gly residues" evidence="7">
    <location>
        <begin position="1351"/>
        <end position="1372"/>
    </location>
</feature>
<dbReference type="GO" id="GO:0046872">
    <property type="term" value="F:metal ion binding"/>
    <property type="evidence" value="ECO:0007669"/>
    <property type="project" value="UniProtKB-KW"/>
</dbReference>
<keyword evidence="5" id="KW-0106">Calcium</keyword>
<keyword evidence="3" id="KW-1029">Fimbrium biogenesis</keyword>
<dbReference type="Gene3D" id="2.130.10.10">
    <property type="entry name" value="YVTN repeat-like/Quinoprotein amine dehydrogenase"/>
    <property type="match status" value="1"/>
</dbReference>
<evidence type="ECO:0000256" key="3">
    <source>
        <dbReference type="ARBA" id="ARBA00022558"/>
    </source>
</evidence>
<feature type="region of interest" description="Disordered" evidence="7">
    <location>
        <begin position="1309"/>
        <end position="1376"/>
    </location>
</feature>
<evidence type="ECO:0000256" key="7">
    <source>
        <dbReference type="SAM" id="MobiDB-lite"/>
    </source>
</evidence>
<feature type="domain" description="PilY1 beta-propeller" evidence="9">
    <location>
        <begin position="912"/>
        <end position="1151"/>
    </location>
</feature>
<protein>
    <recommendedName>
        <fullName evidence="9">PilY1 beta-propeller domain-containing protein</fullName>
    </recommendedName>
</protein>
<name>A0A6N7M0E9_9GAMM</name>
<accession>A0A6N7M0E9</accession>
<gene>
    <name evidence="10" type="ORF">GFN93_16540</name>
</gene>
<reference evidence="10 11" key="1">
    <citation type="submission" date="2019-10" db="EMBL/GenBank/DDBJ databases">
        <title>Alcanivorax sp.PA15-N-34 draft genome sequence.</title>
        <authorList>
            <person name="Liao X."/>
            <person name="Shao Z."/>
        </authorList>
    </citation>
    <scope>NUCLEOTIDE SEQUENCE [LARGE SCALE GENOMIC DNA]</scope>
    <source>
        <strain evidence="10 11">PA15-N-34</strain>
    </source>
</reference>
<comment type="similarity">
    <text evidence="2">Belongs to the PilY1 family.</text>
</comment>
<dbReference type="GO" id="GO:0009289">
    <property type="term" value="C:pilus"/>
    <property type="evidence" value="ECO:0007669"/>
    <property type="project" value="UniProtKB-SubCell"/>
</dbReference>
<evidence type="ECO:0000256" key="5">
    <source>
        <dbReference type="ARBA" id="ARBA00022837"/>
    </source>
</evidence>
<dbReference type="InterPro" id="IPR011047">
    <property type="entry name" value="Quinoprotein_ADH-like_sf"/>
</dbReference>
<comment type="caution">
    <text evidence="10">The sequence shown here is derived from an EMBL/GenBank/DDBJ whole genome shotgun (WGS) entry which is preliminary data.</text>
</comment>
<evidence type="ECO:0000256" key="2">
    <source>
        <dbReference type="ARBA" id="ARBA00008387"/>
    </source>
</evidence>
<dbReference type="EMBL" id="WIRE01000003">
    <property type="protein sequence ID" value="MQX54855.1"/>
    <property type="molecule type" value="Genomic_DNA"/>
</dbReference>
<dbReference type="InterPro" id="IPR036465">
    <property type="entry name" value="vWFA_dom_sf"/>
</dbReference>
<dbReference type="SUPFAM" id="SSF50998">
    <property type="entry name" value="Quinoprotein alcohol dehydrogenase-like"/>
    <property type="match status" value="1"/>
</dbReference>
<feature type="compositionally biased region" description="Polar residues" evidence="7">
    <location>
        <begin position="1331"/>
        <end position="1342"/>
    </location>
</feature>
<dbReference type="Proteomes" id="UP000469421">
    <property type="component" value="Unassembled WGS sequence"/>
</dbReference>
<evidence type="ECO:0000313" key="10">
    <source>
        <dbReference type="EMBL" id="MQX54855.1"/>
    </source>
</evidence>
<keyword evidence="8" id="KW-0732">Signal</keyword>
<keyword evidence="6" id="KW-0281">Fimbrium</keyword>
<dbReference type="SUPFAM" id="SSF53300">
    <property type="entry name" value="vWA-like"/>
    <property type="match status" value="1"/>
</dbReference>
<evidence type="ECO:0000313" key="11">
    <source>
        <dbReference type="Proteomes" id="UP000469421"/>
    </source>
</evidence>
<evidence type="ECO:0000259" key="9">
    <source>
        <dbReference type="Pfam" id="PF05567"/>
    </source>
</evidence>
<keyword evidence="4" id="KW-0479">Metal-binding</keyword>
<dbReference type="Gene3D" id="3.40.50.410">
    <property type="entry name" value="von Willebrand factor, type A domain"/>
    <property type="match status" value="1"/>
</dbReference>
<dbReference type="Pfam" id="PF05567">
    <property type="entry name" value="T4P_PilY1"/>
    <property type="match status" value="1"/>
</dbReference>
<evidence type="ECO:0000256" key="4">
    <source>
        <dbReference type="ARBA" id="ARBA00022723"/>
    </source>
</evidence>
<feature type="signal peptide" evidence="8">
    <location>
        <begin position="1"/>
        <end position="22"/>
    </location>
</feature>
<evidence type="ECO:0000256" key="1">
    <source>
        <dbReference type="ARBA" id="ARBA00004561"/>
    </source>
</evidence>
<dbReference type="InterPro" id="IPR015943">
    <property type="entry name" value="WD40/YVTN_repeat-like_dom_sf"/>
</dbReference>
<feature type="chain" id="PRO_5026922264" description="PilY1 beta-propeller domain-containing protein" evidence="8">
    <location>
        <begin position="23"/>
        <end position="1413"/>
    </location>
</feature>
<dbReference type="RefSeq" id="WP_153502403.1">
    <property type="nucleotide sequence ID" value="NZ_WIRE01000003.1"/>
</dbReference>
<proteinExistence type="inferred from homology"/>
<dbReference type="InterPro" id="IPR008707">
    <property type="entry name" value="B-propeller_PilY1"/>
</dbReference>
<evidence type="ECO:0000256" key="6">
    <source>
        <dbReference type="ARBA" id="ARBA00023263"/>
    </source>
</evidence>
<evidence type="ECO:0000256" key="8">
    <source>
        <dbReference type="SAM" id="SignalP"/>
    </source>
</evidence>
<sequence>MKALSSGLVALCCLLSAPGVYADDTEIYLSPSLSGSEAQVMVLIDTSGSMLWCEEEEYNGRYVKACDDVENRRINQLKEAFSNVVDSLGGGISMGVGRYRQTGSGNGLGSGIGGYVMREVEQLDNLVNTQVLHAVEDEYGDIVEDASGNLQATNETIDFPNGGQAGGQVGLFFPAVDVPRYAVIERAVLEVDPSEDATSPLQLEGSYDVSDLNAPFTALDTVSDRAWSNGFSSSVTEAWERRDTRELVDVTSLLQAATSRPSWCGGQGLALRFRSQAPNNSREIYAYGSRNGNAPRLRITWGINESLAVVGGPSDGQVYRDQLSCNQGMAYALESVNDDAWESPQGLVETDSSSLPVQQSRLAGWRFAAIPFDPRASNAEPDVIEKAVLRFRGAKGATQLTEVEQCWGRWCWTETQEQPDYGNVTLTFRAEQGTSDPFQTNSGNISARSTGSSVTYVTEGADGEFDGPGVIHEVDVTSLVSEAMSSPAWQANGRLVLTVSADKDVRLAAVESGQANGASLVITALSASQSNYGERVRDDLKRMVNNISPNGGTPLMEAYTEMAKYMMGQNVVFARGEPDAVGFDQRGVYQTPLDSNAGQCSSNHIILMTDGQPSGDTSYGQVTSTTGEGGNCASGIQGGTPEASFACMKQLASWLYDGTENTKKSAVQTHTVGFHLDPVTAAQLAEVADAGQGSALTAASATELESALRQIINSISDVNSTVAAPGVAVNQLNRMQHLDQLYYAIFGPEMDSRWEGNLKRYRLSLGNDAPELVDQDGRPAVDPNTGFFAENARSYWSQNADGPEVEMGGARSLLNSDDRKLFVAGSGNGDDIGSALATSGSSSSIALIEDPDDLAKVAYGLDANASDEQRNLLFSKLMESWGDPLHSEPRLVNYGYQGDLDSARNDPDKQDNVLFVSTNDGMLHALDAQSGKEYFTFMPAEQAAMAAERYSQPPLDADNNRTTYGLDGSWMAWRQPDPNNLTKVDRVYLYGGMRRGGRNYYALDVSNKTTPRWLWRIRGGSGDFVEMGQTWSTPTLGQVMLDDKAVPVLIFGGGYSSFDHDVQGEFSAGGDIMGNAIYVVNAYTGGLIWKVTSGSSSGGLTRDSHSDMKWSIPGAISAVDINFDGFTDYLYAADLGGQVFRVDLNNQNGGASDLVKRVVTLAKLGDGAGGDAGRRRFYEAPAITLGQKNKDWMLRVALGSGYRAHPLDTEADEHFFVLDDTSALANKEPSEVITDSDLLDVTSNVSPEQSQLDGKSGWLIELTGEGEKVLSSPAIIQNTIYFTTYLPDTGSLKQTCTVQSKARLYGISAIDGSPQGLDGNNDGTVTDRYTESTQEGLPSTPQVLILPPSSGDGGGGDGGDGGGSGGTCGDGGSLVVLSGTSVHDGGELKGCPLQKTRWYEVDPAKGKAVIDGP</sequence>
<keyword evidence="11" id="KW-1185">Reference proteome</keyword>